<protein>
    <recommendedName>
        <fullName evidence="2">histidine kinase</fullName>
        <ecNumber evidence="2">2.7.13.3</ecNumber>
    </recommendedName>
</protein>
<dbReference type="GO" id="GO:0005524">
    <property type="term" value="F:ATP binding"/>
    <property type="evidence" value="ECO:0007669"/>
    <property type="project" value="UniProtKB-KW"/>
</dbReference>
<dbReference type="RefSeq" id="WP_168928171.1">
    <property type="nucleotide sequence ID" value="NZ_MLET01000016.1"/>
</dbReference>
<keyword evidence="8" id="KW-0902">Two-component regulatory system</keyword>
<evidence type="ECO:0000259" key="9">
    <source>
        <dbReference type="PROSITE" id="PS50109"/>
    </source>
</evidence>
<dbReference type="InterPro" id="IPR036890">
    <property type="entry name" value="HATPase_C_sf"/>
</dbReference>
<evidence type="ECO:0000256" key="3">
    <source>
        <dbReference type="ARBA" id="ARBA00022553"/>
    </source>
</evidence>
<evidence type="ECO:0000256" key="4">
    <source>
        <dbReference type="ARBA" id="ARBA00022679"/>
    </source>
</evidence>
<dbReference type="EC" id="2.7.13.3" evidence="2"/>
<dbReference type="InterPro" id="IPR005467">
    <property type="entry name" value="His_kinase_dom"/>
</dbReference>
<feature type="domain" description="Histidine kinase" evidence="9">
    <location>
        <begin position="591"/>
        <end position="799"/>
    </location>
</feature>
<dbReference type="AlphaFoldDB" id="A0ABD6V6W7"/>
<keyword evidence="4" id="KW-0808">Transferase</keyword>
<name>A0ABD6V6W7_9PSED</name>
<dbReference type="Pfam" id="PF02518">
    <property type="entry name" value="HATPase_c"/>
    <property type="match status" value="1"/>
</dbReference>
<dbReference type="PROSITE" id="PS50109">
    <property type="entry name" value="HIS_KIN"/>
    <property type="match status" value="1"/>
</dbReference>
<evidence type="ECO:0000313" key="11">
    <source>
        <dbReference type="Proteomes" id="UP000236998"/>
    </source>
</evidence>
<evidence type="ECO:0000256" key="8">
    <source>
        <dbReference type="ARBA" id="ARBA00023012"/>
    </source>
</evidence>
<dbReference type="EMBL" id="MLET01000016">
    <property type="protein sequence ID" value="POD66299.1"/>
    <property type="molecule type" value="Genomic_DNA"/>
</dbReference>
<dbReference type="GO" id="GO:0000160">
    <property type="term" value="P:phosphorelay signal transduction system"/>
    <property type="evidence" value="ECO:0007669"/>
    <property type="project" value="UniProtKB-KW"/>
</dbReference>
<reference evidence="10 11" key="1">
    <citation type="submission" date="2016-10" db="EMBL/GenBank/DDBJ databases">
        <title>Comparative genomics of Pseudomonas syringae.</title>
        <authorList>
            <person name="Hulin M.T."/>
        </authorList>
    </citation>
    <scope>NUCLEOTIDE SEQUENCE [LARGE SCALE GENOMIC DNA]</scope>
    <source>
        <strain evidence="10 11">9643</strain>
    </source>
</reference>
<dbReference type="PANTHER" id="PTHR43065:SF10">
    <property type="entry name" value="PEROXIDE STRESS-ACTIVATED HISTIDINE KINASE MAK3"/>
    <property type="match status" value="1"/>
</dbReference>
<dbReference type="InterPro" id="IPR004358">
    <property type="entry name" value="Sig_transdc_His_kin-like_C"/>
</dbReference>
<dbReference type="SUPFAM" id="SSF55874">
    <property type="entry name" value="ATPase domain of HSP90 chaperone/DNA topoisomerase II/histidine kinase"/>
    <property type="match status" value="2"/>
</dbReference>
<evidence type="ECO:0000256" key="7">
    <source>
        <dbReference type="ARBA" id="ARBA00022840"/>
    </source>
</evidence>
<evidence type="ECO:0000256" key="2">
    <source>
        <dbReference type="ARBA" id="ARBA00012438"/>
    </source>
</evidence>
<sequence>MAISFKARVLLELGAELISSDSVALYELIKNGIDAGSKKISIDISMVLQPSAYRALRQRWGNLKKPWNVEEFRSDVVDALEPTASVGLHSEFLDYISGFDKRAESLDRLYDSFFKFNFIKVCDSGHGMDDSDLTSCYLTIGTPTRFLQKEKMLGSAGKVPLGEKGIGRLAAMRIGHFVRVKTSHEEKQLGSIFELELDWRPVFADPNLDADALDFEPRKVKDDPSVSPGTEILIKDIQSDWNEEKLREMANVDLAKLADPFKSGYANQFIKISYQGQSLSLIDGFKTSSLKYSDASCTISFRSGSIESDGTVEGNNKLARLRVETFYSLHDKAEVLTYSGAHLADLVSQQPSRRSRPKATDKLAKSDELIAALDTLGDFEAKFWWFNRGRLQKTEKDLWRGGLQDFVRAWSGGLLVYRDGFRVYPYGAAADDWLDLDRKALASSAYKLNRAQIVGYLRIDSEHNSRLQDQTNREGFRDCPEKETIKRLLRHAIASDCRTFLERIEKENKKADEETVRDIDERIADASESAASNLRALKLRIPAESNSIQGILVELNEVQDAWGRAKEALAAKDYEVEQYAHLAGVGLMVELLAHELARSTDTALDMLQDKKTSGDPVKLEALEALLKTLNKRVRVIDELSIPGRQRKAIFDIPELIKLIVEFYSAKFQRHGIEFEINVGSGKGFSRRVEKGQILQIFDNLISNSAYWLARRLDRMEAPKITVNADSTTGIISFFDNGPGIPDTIGEKIFTPFYTTKPKGGRGLGLYIARRLSKENDIELALAPSDGGMHRGFIIKFTGK</sequence>
<comment type="caution">
    <text evidence="10">The sequence shown here is derived from an EMBL/GenBank/DDBJ whole genome shotgun (WGS) entry which is preliminary data.</text>
</comment>
<gene>
    <name evidence="10" type="ORF">BKM07_19770</name>
</gene>
<keyword evidence="6" id="KW-0418">Kinase</keyword>
<evidence type="ECO:0000256" key="6">
    <source>
        <dbReference type="ARBA" id="ARBA00022777"/>
    </source>
</evidence>
<organism evidence="10 11">
    <name type="scientific">Pseudomonas syringae group genomosp. 3</name>
    <dbReference type="NCBI Taxonomy" id="251701"/>
    <lineage>
        <taxon>Bacteria</taxon>
        <taxon>Pseudomonadati</taxon>
        <taxon>Pseudomonadota</taxon>
        <taxon>Gammaproteobacteria</taxon>
        <taxon>Pseudomonadales</taxon>
        <taxon>Pseudomonadaceae</taxon>
        <taxon>Pseudomonas</taxon>
    </lineage>
</organism>
<keyword evidence="3" id="KW-0597">Phosphoprotein</keyword>
<evidence type="ECO:0000256" key="5">
    <source>
        <dbReference type="ARBA" id="ARBA00022741"/>
    </source>
</evidence>
<dbReference type="SMART" id="SM00387">
    <property type="entry name" value="HATPase_c"/>
    <property type="match status" value="1"/>
</dbReference>
<accession>A0ABD6V6W7</accession>
<dbReference type="InterPro" id="IPR003594">
    <property type="entry name" value="HATPase_dom"/>
</dbReference>
<dbReference type="PRINTS" id="PR00344">
    <property type="entry name" value="BCTRLSENSOR"/>
</dbReference>
<dbReference type="Pfam" id="PF13589">
    <property type="entry name" value="HATPase_c_3"/>
    <property type="match status" value="1"/>
</dbReference>
<dbReference type="CDD" id="cd00075">
    <property type="entry name" value="HATPase"/>
    <property type="match status" value="1"/>
</dbReference>
<evidence type="ECO:0000313" key="10">
    <source>
        <dbReference type="EMBL" id="POD66299.1"/>
    </source>
</evidence>
<keyword evidence="7" id="KW-0067">ATP-binding</keyword>
<comment type="catalytic activity">
    <reaction evidence="1">
        <text>ATP + protein L-histidine = ADP + protein N-phospho-L-histidine.</text>
        <dbReference type="EC" id="2.7.13.3"/>
    </reaction>
</comment>
<evidence type="ECO:0000256" key="1">
    <source>
        <dbReference type="ARBA" id="ARBA00000085"/>
    </source>
</evidence>
<dbReference type="PANTHER" id="PTHR43065">
    <property type="entry name" value="SENSOR HISTIDINE KINASE"/>
    <property type="match status" value="1"/>
</dbReference>
<dbReference type="GO" id="GO:0004673">
    <property type="term" value="F:protein histidine kinase activity"/>
    <property type="evidence" value="ECO:0007669"/>
    <property type="project" value="UniProtKB-EC"/>
</dbReference>
<proteinExistence type="predicted"/>
<dbReference type="Proteomes" id="UP000236998">
    <property type="component" value="Unassembled WGS sequence"/>
</dbReference>
<dbReference type="Gene3D" id="3.30.565.10">
    <property type="entry name" value="Histidine kinase-like ATPase, C-terminal domain"/>
    <property type="match status" value="2"/>
</dbReference>
<keyword evidence="5" id="KW-0547">Nucleotide-binding</keyword>